<dbReference type="InterPro" id="IPR050639">
    <property type="entry name" value="SSR_resolvase"/>
</dbReference>
<dbReference type="Pfam" id="PF00239">
    <property type="entry name" value="Resolvase"/>
    <property type="match status" value="1"/>
</dbReference>
<dbReference type="GO" id="GO:0003677">
    <property type="term" value="F:DNA binding"/>
    <property type="evidence" value="ECO:0007669"/>
    <property type="project" value="UniProtKB-KW"/>
</dbReference>
<feature type="region of interest" description="Disordered" evidence="3">
    <location>
        <begin position="289"/>
        <end position="312"/>
    </location>
</feature>
<reference evidence="5 6" key="1">
    <citation type="submission" date="2019-03" db="EMBL/GenBank/DDBJ databases">
        <title>Genomic Encyclopedia of Type Strains, Phase IV (KMG-IV): sequencing the most valuable type-strain genomes for metagenomic binning, comparative biology and taxonomic classification.</title>
        <authorList>
            <person name="Goeker M."/>
        </authorList>
    </citation>
    <scope>NUCLEOTIDE SEQUENCE [LARGE SCALE GENOMIC DNA]</scope>
    <source>
        <strain evidence="5 6">DSM 2781</strain>
    </source>
</reference>
<evidence type="ECO:0000313" key="5">
    <source>
        <dbReference type="EMBL" id="TCP22258.1"/>
    </source>
</evidence>
<evidence type="ECO:0000256" key="1">
    <source>
        <dbReference type="ARBA" id="ARBA00023125"/>
    </source>
</evidence>
<dbReference type="PROSITE" id="PS51737">
    <property type="entry name" value="RECOMBINASE_DNA_BIND"/>
    <property type="match status" value="1"/>
</dbReference>
<name>A0A4R2NLN5_RHOAD</name>
<evidence type="ECO:0000259" key="4">
    <source>
        <dbReference type="PROSITE" id="PS51737"/>
    </source>
</evidence>
<comment type="caution">
    <text evidence="5">The sequence shown here is derived from an EMBL/GenBank/DDBJ whole genome shotgun (WGS) entry which is preliminary data.</text>
</comment>
<accession>A0A4R2NLN5</accession>
<dbReference type="InterPro" id="IPR038109">
    <property type="entry name" value="DNA_bind_recomb_sf"/>
</dbReference>
<evidence type="ECO:0000313" key="6">
    <source>
        <dbReference type="Proteomes" id="UP000295733"/>
    </source>
</evidence>
<dbReference type="InterPro" id="IPR006119">
    <property type="entry name" value="Resolv_N"/>
</dbReference>
<dbReference type="Gene3D" id="3.90.1750.20">
    <property type="entry name" value="Putative Large Serine Recombinase, Chain B, Domain 2"/>
    <property type="match status" value="1"/>
</dbReference>
<gene>
    <name evidence="5" type="ORF">EV656_10766</name>
</gene>
<dbReference type="InterPro" id="IPR036162">
    <property type="entry name" value="Resolvase-like_N_sf"/>
</dbReference>
<dbReference type="Gene3D" id="3.40.50.1390">
    <property type="entry name" value="Resolvase, N-terminal catalytic domain"/>
    <property type="match status" value="1"/>
</dbReference>
<dbReference type="PANTHER" id="PTHR30461:SF2">
    <property type="entry name" value="SERINE RECOMBINASE PINE-RELATED"/>
    <property type="match status" value="1"/>
</dbReference>
<keyword evidence="2" id="KW-0233">DNA recombination</keyword>
<evidence type="ECO:0000256" key="2">
    <source>
        <dbReference type="ARBA" id="ARBA00023172"/>
    </source>
</evidence>
<sequence length="312" mass="35913">MVVVDDIDRFARDVSVFTDLRKQIESAGARLESPKFEVGQDAHSSFVLKLRVLLGELEAGNNRERAQGRVRSRLEMGYWTFAAPWGYRYEKTAAHGKILVRDEPLASIIAEALNGYATGRFQSQAEVKRFLDSKREFPKDYRGKEVSVDRVSKIIKNLLYAGYLQRPERGIPLTPAFHEALITYDTYLINQHKLRQAAVAPAKKNIDRDFPLRGFLVCETCGRKLTSCWSQSHTGRRYPYYLCQYRGCPEKGKSTPRHQLEGQFEAILQSLEPSKETFDVAERMFKTAWKQQGQNAQKEARRLKQRSTQIDK</sequence>
<feature type="domain" description="Recombinase" evidence="4">
    <location>
        <begin position="84"/>
        <end position="200"/>
    </location>
</feature>
<keyword evidence="6" id="KW-1185">Reference proteome</keyword>
<protein>
    <submittedName>
        <fullName evidence="5">Recombinase-like zinc beta ribbon protein</fullName>
    </submittedName>
</protein>
<proteinExistence type="predicted"/>
<keyword evidence="1" id="KW-0238">DNA-binding</keyword>
<dbReference type="InterPro" id="IPR025827">
    <property type="entry name" value="Zn_ribbon_recom_dom"/>
</dbReference>
<dbReference type="Proteomes" id="UP000295733">
    <property type="component" value="Unassembled WGS sequence"/>
</dbReference>
<dbReference type="PANTHER" id="PTHR30461">
    <property type="entry name" value="DNA-INVERTASE FROM LAMBDOID PROPHAGE"/>
    <property type="match status" value="1"/>
</dbReference>
<organism evidence="5 6">
    <name type="scientific">Rhodovulum adriaticum</name>
    <name type="common">Rhodopseudomonas adriatica</name>
    <dbReference type="NCBI Taxonomy" id="35804"/>
    <lineage>
        <taxon>Bacteria</taxon>
        <taxon>Pseudomonadati</taxon>
        <taxon>Pseudomonadota</taxon>
        <taxon>Alphaproteobacteria</taxon>
        <taxon>Rhodobacterales</taxon>
        <taxon>Paracoccaceae</taxon>
        <taxon>Rhodovulum</taxon>
    </lineage>
</organism>
<evidence type="ECO:0000256" key="3">
    <source>
        <dbReference type="SAM" id="MobiDB-lite"/>
    </source>
</evidence>
<dbReference type="GO" id="GO:0000150">
    <property type="term" value="F:DNA strand exchange activity"/>
    <property type="evidence" value="ECO:0007669"/>
    <property type="project" value="InterPro"/>
</dbReference>
<dbReference type="InterPro" id="IPR011109">
    <property type="entry name" value="DNA_bind_recombinase_dom"/>
</dbReference>
<dbReference type="SUPFAM" id="SSF53041">
    <property type="entry name" value="Resolvase-like"/>
    <property type="match status" value="1"/>
</dbReference>
<dbReference type="Pfam" id="PF13408">
    <property type="entry name" value="Zn_ribbon_recom"/>
    <property type="match status" value="1"/>
</dbReference>
<dbReference type="AlphaFoldDB" id="A0A4R2NLN5"/>
<dbReference type="EMBL" id="SLXL01000007">
    <property type="protein sequence ID" value="TCP22258.1"/>
    <property type="molecule type" value="Genomic_DNA"/>
</dbReference>